<keyword evidence="8" id="KW-1185">Reference proteome</keyword>
<dbReference type="OrthoDB" id="1470350at2759"/>
<dbReference type="Proteomes" id="UP000813461">
    <property type="component" value="Unassembled WGS sequence"/>
</dbReference>
<evidence type="ECO:0000313" key="8">
    <source>
        <dbReference type="Proteomes" id="UP000813461"/>
    </source>
</evidence>
<gene>
    <name evidence="7" type="ORF">FB567DRAFT_542649</name>
</gene>
<dbReference type="PANTHER" id="PTHR24305:SF166">
    <property type="entry name" value="CYTOCHROME P450 12A4, MITOCHONDRIAL-RELATED"/>
    <property type="match status" value="1"/>
</dbReference>
<dbReference type="InterPro" id="IPR002403">
    <property type="entry name" value="Cyt_P450_E_grp-IV"/>
</dbReference>
<organism evidence="7 8">
    <name type="scientific">Paraphoma chrysanthemicola</name>
    <dbReference type="NCBI Taxonomy" id="798071"/>
    <lineage>
        <taxon>Eukaryota</taxon>
        <taxon>Fungi</taxon>
        <taxon>Dikarya</taxon>
        <taxon>Ascomycota</taxon>
        <taxon>Pezizomycotina</taxon>
        <taxon>Dothideomycetes</taxon>
        <taxon>Pleosporomycetidae</taxon>
        <taxon>Pleosporales</taxon>
        <taxon>Pleosporineae</taxon>
        <taxon>Phaeosphaeriaceae</taxon>
        <taxon>Paraphoma</taxon>
    </lineage>
</organism>
<dbReference type="InterPro" id="IPR036396">
    <property type="entry name" value="Cyt_P450_sf"/>
</dbReference>
<name>A0A8K0QRJ3_9PLEO</name>
<dbReference type="Pfam" id="PF00067">
    <property type="entry name" value="p450"/>
    <property type="match status" value="1"/>
</dbReference>
<dbReference type="PRINTS" id="PR00465">
    <property type="entry name" value="EP450IV"/>
</dbReference>
<evidence type="ECO:0000256" key="3">
    <source>
        <dbReference type="ARBA" id="ARBA00022723"/>
    </source>
</evidence>
<keyword evidence="6 7" id="KW-0503">Monooxygenase</keyword>
<dbReference type="PRINTS" id="PR00385">
    <property type="entry name" value="P450"/>
</dbReference>
<comment type="cofactor">
    <cofactor evidence="1 5">
        <name>heme</name>
        <dbReference type="ChEBI" id="CHEBI:30413"/>
    </cofactor>
</comment>
<dbReference type="GO" id="GO:0016705">
    <property type="term" value="F:oxidoreductase activity, acting on paired donors, with incorporation or reduction of molecular oxygen"/>
    <property type="evidence" value="ECO:0007669"/>
    <property type="project" value="InterPro"/>
</dbReference>
<dbReference type="InterPro" id="IPR050121">
    <property type="entry name" value="Cytochrome_P450_monoxygenase"/>
</dbReference>
<keyword evidence="5 6" id="KW-0349">Heme</keyword>
<evidence type="ECO:0000256" key="4">
    <source>
        <dbReference type="ARBA" id="ARBA00023004"/>
    </source>
</evidence>
<dbReference type="PANTHER" id="PTHR24305">
    <property type="entry name" value="CYTOCHROME P450"/>
    <property type="match status" value="1"/>
</dbReference>
<proteinExistence type="inferred from homology"/>
<protein>
    <submittedName>
        <fullName evidence="7">Cytochrome P450 monooxygenase</fullName>
    </submittedName>
</protein>
<keyword evidence="4 5" id="KW-0408">Iron</keyword>
<dbReference type="GO" id="GO:0005506">
    <property type="term" value="F:iron ion binding"/>
    <property type="evidence" value="ECO:0007669"/>
    <property type="project" value="InterPro"/>
</dbReference>
<dbReference type="InterPro" id="IPR017972">
    <property type="entry name" value="Cyt_P450_CS"/>
</dbReference>
<keyword evidence="3 5" id="KW-0479">Metal-binding</keyword>
<dbReference type="GO" id="GO:0020037">
    <property type="term" value="F:heme binding"/>
    <property type="evidence" value="ECO:0007669"/>
    <property type="project" value="InterPro"/>
</dbReference>
<evidence type="ECO:0000313" key="7">
    <source>
        <dbReference type="EMBL" id="KAH7066474.1"/>
    </source>
</evidence>
<comment type="similarity">
    <text evidence="2 6">Belongs to the cytochrome P450 family.</text>
</comment>
<evidence type="ECO:0000256" key="1">
    <source>
        <dbReference type="ARBA" id="ARBA00001971"/>
    </source>
</evidence>
<evidence type="ECO:0000256" key="6">
    <source>
        <dbReference type="RuleBase" id="RU000461"/>
    </source>
</evidence>
<evidence type="ECO:0000256" key="2">
    <source>
        <dbReference type="ARBA" id="ARBA00010617"/>
    </source>
</evidence>
<feature type="binding site" description="axial binding residue" evidence="5">
    <location>
        <position position="450"/>
    </location>
    <ligand>
        <name>heme</name>
        <dbReference type="ChEBI" id="CHEBI:30413"/>
    </ligand>
    <ligandPart>
        <name>Fe</name>
        <dbReference type="ChEBI" id="CHEBI:18248"/>
    </ligandPart>
</feature>
<reference evidence="7" key="1">
    <citation type="journal article" date="2021" name="Nat. Commun.">
        <title>Genetic determinants of endophytism in the Arabidopsis root mycobiome.</title>
        <authorList>
            <person name="Mesny F."/>
            <person name="Miyauchi S."/>
            <person name="Thiergart T."/>
            <person name="Pickel B."/>
            <person name="Atanasova L."/>
            <person name="Karlsson M."/>
            <person name="Huettel B."/>
            <person name="Barry K.W."/>
            <person name="Haridas S."/>
            <person name="Chen C."/>
            <person name="Bauer D."/>
            <person name="Andreopoulos W."/>
            <person name="Pangilinan J."/>
            <person name="LaButti K."/>
            <person name="Riley R."/>
            <person name="Lipzen A."/>
            <person name="Clum A."/>
            <person name="Drula E."/>
            <person name="Henrissat B."/>
            <person name="Kohler A."/>
            <person name="Grigoriev I.V."/>
            <person name="Martin F.M."/>
            <person name="Hacquard S."/>
        </authorList>
    </citation>
    <scope>NUCLEOTIDE SEQUENCE</scope>
    <source>
        <strain evidence="7">MPI-SDFR-AT-0120</strain>
    </source>
</reference>
<accession>A0A8K0QRJ3</accession>
<dbReference type="Gene3D" id="1.10.630.10">
    <property type="entry name" value="Cytochrome P450"/>
    <property type="match status" value="1"/>
</dbReference>
<dbReference type="SUPFAM" id="SSF48264">
    <property type="entry name" value="Cytochrome P450"/>
    <property type="match status" value="1"/>
</dbReference>
<sequence>MAFLSPLGVAIILAFCAYRYIIYPAFLSPLSHIPSAHFTCSIHPIWIWWKRRGGRQGIHAIFSAHERKGPVVRLGPNEISVASLDGLRQIYVGGFRKPKWYAEQFINYGMPNLVSMASPKDHADRRRLLSHIYSKSYVLNSKHMQVLASVLVYERLLLIFESAAREDRHLDLYQVNGALGADFMSAFIYGLTNSTNYICNATECQEFFQRHDAVLRNFDQTGMMREEIEMQGLRLCHAANALLQQPSEKSESSKPLPTEPVVYAVLENRLPKESPNVAISRAIASETLDHFLAGPEGTRTTLTFLQWELSKRPTLQASLRKELLALNPPIQPTFSTQPGDQVPQRLPSFHVLEALPLLDAIVQETLRLYPASQAPQFRITPPRGCTLENRFYVPGGVQISTAVFCMHRNEDVFPNASSWEPERWMKEQDPVRLEAMKRWFWAFGSGPRTCLGRYFVVLGT</sequence>
<dbReference type="InterPro" id="IPR001128">
    <property type="entry name" value="Cyt_P450"/>
</dbReference>
<evidence type="ECO:0000256" key="5">
    <source>
        <dbReference type="PIRSR" id="PIRSR602403-1"/>
    </source>
</evidence>
<comment type="caution">
    <text evidence="7">The sequence shown here is derived from an EMBL/GenBank/DDBJ whole genome shotgun (WGS) entry which is preliminary data.</text>
</comment>
<dbReference type="AlphaFoldDB" id="A0A8K0QRJ3"/>
<keyword evidence="6" id="KW-0560">Oxidoreductase</keyword>
<dbReference type="GO" id="GO:0004497">
    <property type="term" value="F:monooxygenase activity"/>
    <property type="evidence" value="ECO:0007669"/>
    <property type="project" value="UniProtKB-KW"/>
</dbReference>
<dbReference type="EMBL" id="JAGMVJ010000041">
    <property type="protein sequence ID" value="KAH7066474.1"/>
    <property type="molecule type" value="Genomic_DNA"/>
</dbReference>
<dbReference type="PROSITE" id="PS00086">
    <property type="entry name" value="CYTOCHROME_P450"/>
    <property type="match status" value="1"/>
</dbReference>